<comment type="caution">
    <text evidence="7">The sequence shown here is derived from an EMBL/GenBank/DDBJ whole genome shotgun (WGS) entry which is preliminary data.</text>
</comment>
<dbReference type="Pfam" id="PF01479">
    <property type="entry name" value="S4"/>
    <property type="match status" value="1"/>
</dbReference>
<dbReference type="InterPro" id="IPR006224">
    <property type="entry name" value="PsdUridine_synth_RluA-like_CS"/>
</dbReference>
<evidence type="ECO:0000256" key="2">
    <source>
        <dbReference type="ARBA" id="ARBA00023235"/>
    </source>
</evidence>
<protein>
    <recommendedName>
        <fullName evidence="5">Pseudouridine synthase</fullName>
        <ecNumber evidence="5">5.4.99.-</ecNumber>
    </recommendedName>
</protein>
<name>A0A523V0Q4_UNCAE</name>
<comment type="function">
    <text evidence="5">Responsible for synthesis of pseudouridine from uracil.</text>
</comment>
<evidence type="ECO:0000256" key="3">
    <source>
        <dbReference type="PIRSR" id="PIRSR606225-1"/>
    </source>
</evidence>
<dbReference type="InterPro" id="IPR036986">
    <property type="entry name" value="S4_RNA-bd_sf"/>
</dbReference>
<keyword evidence="2 5" id="KW-0413">Isomerase</keyword>
<sequence length="311" mass="35096">MEAEKKLRLDLFLKNNLPHLSRSFIQGTIQRGEVKVDGEVREQDYSLQRGEIVTLTLFSPIKAEIKPEAIPLDILWEDETLMVVNKPSGMLVHPTSSQTKGTLVNALLHHSPRLSTLSGWERRGIVHRLDKDTSGAMVVAKDDHTHLALASQFRKRIVKKIYLALVQGNPSQDEGRIATRIERSSRSGIKMSVKGRGGREAVTEYKVLKKWENSSLLKLHPLTGRTHQIRLHLHSINCYLAGDKLYGGKKGRGFPYPAKRTMLHARALGFFHPGKRDWMEFTAPLPQDMKEAMEFLNFLGNPEDELGKGAP</sequence>
<feature type="domain" description="RNA-binding S4" evidence="6">
    <location>
        <begin position="7"/>
        <end position="71"/>
    </location>
</feature>
<proteinExistence type="inferred from homology"/>
<dbReference type="InterPro" id="IPR020103">
    <property type="entry name" value="PsdUridine_synth_cat_dom_sf"/>
</dbReference>
<dbReference type="AlphaFoldDB" id="A0A523V0Q4"/>
<evidence type="ECO:0000256" key="1">
    <source>
        <dbReference type="ARBA" id="ARBA00010876"/>
    </source>
</evidence>
<dbReference type="NCBIfam" id="TIGR00005">
    <property type="entry name" value="rluA_subfam"/>
    <property type="match status" value="1"/>
</dbReference>
<dbReference type="InterPro" id="IPR050188">
    <property type="entry name" value="RluA_PseudoU_synthase"/>
</dbReference>
<dbReference type="GO" id="GO:0120159">
    <property type="term" value="F:rRNA pseudouridine synthase activity"/>
    <property type="evidence" value="ECO:0007669"/>
    <property type="project" value="UniProtKB-ARBA"/>
</dbReference>
<dbReference type="EC" id="5.4.99.-" evidence="5"/>
<comment type="similarity">
    <text evidence="1 5">Belongs to the pseudouridine synthase RluA family.</text>
</comment>
<dbReference type="PANTHER" id="PTHR21600">
    <property type="entry name" value="MITOCHONDRIAL RNA PSEUDOURIDINE SYNTHASE"/>
    <property type="match status" value="1"/>
</dbReference>
<keyword evidence="4" id="KW-0694">RNA-binding</keyword>
<evidence type="ECO:0000259" key="6">
    <source>
        <dbReference type="SMART" id="SM00363"/>
    </source>
</evidence>
<accession>A0A523V0Q4</accession>
<dbReference type="PROSITE" id="PS01129">
    <property type="entry name" value="PSI_RLU"/>
    <property type="match status" value="1"/>
</dbReference>
<evidence type="ECO:0000313" key="7">
    <source>
        <dbReference type="EMBL" id="TET48231.1"/>
    </source>
</evidence>
<dbReference type="InterPro" id="IPR006145">
    <property type="entry name" value="PsdUridine_synth_RsuA/RluA"/>
</dbReference>
<dbReference type="SUPFAM" id="SSF55174">
    <property type="entry name" value="Alpha-L RNA-binding motif"/>
    <property type="match status" value="1"/>
</dbReference>
<feature type="active site" evidence="3">
    <location>
        <position position="130"/>
    </location>
</feature>
<dbReference type="GO" id="GO:0003723">
    <property type="term" value="F:RNA binding"/>
    <property type="evidence" value="ECO:0007669"/>
    <property type="project" value="UniProtKB-KW"/>
</dbReference>
<reference evidence="7 8" key="1">
    <citation type="submission" date="2019-03" db="EMBL/GenBank/DDBJ databases">
        <title>Metabolic potential of uncultured bacteria and archaea associated with petroleum seepage in deep-sea sediments.</title>
        <authorList>
            <person name="Dong X."/>
            <person name="Hubert C."/>
        </authorList>
    </citation>
    <scope>NUCLEOTIDE SEQUENCE [LARGE SCALE GENOMIC DNA]</scope>
    <source>
        <strain evidence="7">E29_bin78</strain>
    </source>
</reference>
<dbReference type="PANTHER" id="PTHR21600:SF44">
    <property type="entry name" value="RIBOSOMAL LARGE SUBUNIT PSEUDOURIDINE SYNTHASE D"/>
    <property type="match status" value="1"/>
</dbReference>
<dbReference type="CDD" id="cd02869">
    <property type="entry name" value="PseudoU_synth_RluA_like"/>
    <property type="match status" value="1"/>
</dbReference>
<dbReference type="InterPro" id="IPR006225">
    <property type="entry name" value="PsdUridine_synth_RluC/D"/>
</dbReference>
<gene>
    <name evidence="7" type="ORF">E3J59_00960</name>
</gene>
<evidence type="ECO:0000256" key="5">
    <source>
        <dbReference type="RuleBase" id="RU362028"/>
    </source>
</evidence>
<comment type="catalytic activity">
    <reaction evidence="5">
        <text>a uridine in RNA = a pseudouridine in RNA</text>
        <dbReference type="Rhea" id="RHEA:48348"/>
        <dbReference type="Rhea" id="RHEA-COMP:12068"/>
        <dbReference type="Rhea" id="RHEA-COMP:12069"/>
        <dbReference type="ChEBI" id="CHEBI:65314"/>
        <dbReference type="ChEBI" id="CHEBI:65315"/>
    </reaction>
</comment>
<dbReference type="EMBL" id="SOJK01000042">
    <property type="protein sequence ID" value="TET48231.1"/>
    <property type="molecule type" value="Genomic_DNA"/>
</dbReference>
<dbReference type="SUPFAM" id="SSF55120">
    <property type="entry name" value="Pseudouridine synthase"/>
    <property type="match status" value="1"/>
</dbReference>
<dbReference type="Gene3D" id="3.30.2350.10">
    <property type="entry name" value="Pseudouridine synthase"/>
    <property type="match status" value="1"/>
</dbReference>
<dbReference type="InterPro" id="IPR002942">
    <property type="entry name" value="S4_RNA-bd"/>
</dbReference>
<dbReference type="PROSITE" id="PS50889">
    <property type="entry name" value="S4"/>
    <property type="match status" value="1"/>
</dbReference>
<dbReference type="Pfam" id="PF00849">
    <property type="entry name" value="PseudoU_synth_2"/>
    <property type="match status" value="1"/>
</dbReference>
<dbReference type="Gene3D" id="3.10.290.10">
    <property type="entry name" value="RNA-binding S4 domain"/>
    <property type="match status" value="1"/>
</dbReference>
<dbReference type="Proteomes" id="UP000320679">
    <property type="component" value="Unassembled WGS sequence"/>
</dbReference>
<dbReference type="GO" id="GO:0000455">
    <property type="term" value="P:enzyme-directed rRNA pseudouridine synthesis"/>
    <property type="evidence" value="ECO:0007669"/>
    <property type="project" value="UniProtKB-ARBA"/>
</dbReference>
<evidence type="ECO:0000256" key="4">
    <source>
        <dbReference type="PROSITE-ProRule" id="PRU00182"/>
    </source>
</evidence>
<organism evidence="7 8">
    <name type="scientific">Aerophobetes bacterium</name>
    <dbReference type="NCBI Taxonomy" id="2030807"/>
    <lineage>
        <taxon>Bacteria</taxon>
        <taxon>Candidatus Aerophobota</taxon>
    </lineage>
</organism>
<evidence type="ECO:0000313" key="8">
    <source>
        <dbReference type="Proteomes" id="UP000320679"/>
    </source>
</evidence>
<dbReference type="SMART" id="SM00363">
    <property type="entry name" value="S4"/>
    <property type="match status" value="1"/>
</dbReference>
<dbReference type="CDD" id="cd00165">
    <property type="entry name" value="S4"/>
    <property type="match status" value="1"/>
</dbReference>